<protein>
    <submittedName>
        <fullName evidence="2">Uncharacterized protein</fullName>
    </submittedName>
</protein>
<reference evidence="2" key="1">
    <citation type="journal article" date="2014" name="Front. Microbiol.">
        <title>High frequency of phylogenetically diverse reductive dehalogenase-homologous genes in deep subseafloor sedimentary metagenomes.</title>
        <authorList>
            <person name="Kawai M."/>
            <person name="Futagami T."/>
            <person name="Toyoda A."/>
            <person name="Takaki Y."/>
            <person name="Nishi S."/>
            <person name="Hori S."/>
            <person name="Arai W."/>
            <person name="Tsubouchi T."/>
            <person name="Morono Y."/>
            <person name="Uchiyama I."/>
            <person name="Ito T."/>
            <person name="Fujiyama A."/>
            <person name="Inagaki F."/>
            <person name="Takami H."/>
        </authorList>
    </citation>
    <scope>NUCLEOTIDE SEQUENCE</scope>
    <source>
        <strain evidence="2">Expedition CK06-06</strain>
    </source>
</reference>
<dbReference type="PANTHER" id="PTHR43185:SF1">
    <property type="entry name" value="FE(2+) TRANSPORTER FEOB"/>
    <property type="match status" value="1"/>
</dbReference>
<dbReference type="InterPro" id="IPR050860">
    <property type="entry name" value="FeoB_GTPase"/>
</dbReference>
<keyword evidence="1" id="KW-1133">Transmembrane helix</keyword>
<sequence>LKKTSGPKYSKVEEVTTRAIGHITSILRDTPEIIIADGRYGFIKGALLEAYEEASLKKVDISEKIDRVLTNRIMGIPIFALIIWLMFQFVFTLGKYPMEWIELGFGKLSAL</sequence>
<proteinExistence type="predicted"/>
<dbReference type="PANTHER" id="PTHR43185">
    <property type="entry name" value="FERROUS IRON TRANSPORT PROTEIN B"/>
    <property type="match status" value="1"/>
</dbReference>
<feature type="non-terminal residue" evidence="2">
    <location>
        <position position="111"/>
    </location>
</feature>
<keyword evidence="1" id="KW-0812">Transmembrane</keyword>
<feature type="transmembrane region" description="Helical" evidence="1">
    <location>
        <begin position="73"/>
        <end position="91"/>
    </location>
</feature>
<feature type="non-terminal residue" evidence="2">
    <location>
        <position position="1"/>
    </location>
</feature>
<evidence type="ECO:0000256" key="1">
    <source>
        <dbReference type="SAM" id="Phobius"/>
    </source>
</evidence>
<organism evidence="2">
    <name type="scientific">marine sediment metagenome</name>
    <dbReference type="NCBI Taxonomy" id="412755"/>
    <lineage>
        <taxon>unclassified sequences</taxon>
        <taxon>metagenomes</taxon>
        <taxon>ecological metagenomes</taxon>
    </lineage>
</organism>
<evidence type="ECO:0000313" key="2">
    <source>
        <dbReference type="EMBL" id="GAJ21321.1"/>
    </source>
</evidence>
<name>X1VUJ4_9ZZZZ</name>
<dbReference type="EMBL" id="BARW01040917">
    <property type="protein sequence ID" value="GAJ21321.1"/>
    <property type="molecule type" value="Genomic_DNA"/>
</dbReference>
<dbReference type="AlphaFoldDB" id="X1VUJ4"/>
<gene>
    <name evidence="2" type="ORF">S12H4_61569</name>
</gene>
<keyword evidence="1" id="KW-0472">Membrane</keyword>
<dbReference type="Gene3D" id="1.10.287.1770">
    <property type="match status" value="1"/>
</dbReference>
<accession>X1VUJ4</accession>
<dbReference type="GO" id="GO:0015093">
    <property type="term" value="F:ferrous iron transmembrane transporter activity"/>
    <property type="evidence" value="ECO:0007669"/>
    <property type="project" value="TreeGrafter"/>
</dbReference>
<comment type="caution">
    <text evidence="2">The sequence shown here is derived from an EMBL/GenBank/DDBJ whole genome shotgun (WGS) entry which is preliminary data.</text>
</comment>
<dbReference type="GO" id="GO:0005886">
    <property type="term" value="C:plasma membrane"/>
    <property type="evidence" value="ECO:0007669"/>
    <property type="project" value="TreeGrafter"/>
</dbReference>